<proteinExistence type="predicted"/>
<evidence type="ECO:0000256" key="5">
    <source>
        <dbReference type="ARBA" id="ARBA00023288"/>
    </source>
</evidence>
<dbReference type="PROSITE" id="PS51257">
    <property type="entry name" value="PROKAR_LIPOPROTEIN"/>
    <property type="match status" value="1"/>
</dbReference>
<keyword evidence="6" id="KW-0998">Cell outer membrane</keyword>
<feature type="region of interest" description="Disordered" evidence="7">
    <location>
        <begin position="191"/>
        <end position="212"/>
    </location>
</feature>
<comment type="caution">
    <text evidence="8">The sequence shown here is derived from an EMBL/GenBank/DDBJ whole genome shotgun (WGS) entry which is preliminary data.</text>
</comment>
<evidence type="ECO:0000256" key="7">
    <source>
        <dbReference type="SAM" id="MobiDB-lite"/>
    </source>
</evidence>
<keyword evidence="5" id="KW-0449">Lipoprotein</keyword>
<dbReference type="RefSeq" id="WP_128229299.1">
    <property type="nucleotide sequence ID" value="NZ_SACR01000004.1"/>
</dbReference>
<dbReference type="InterPro" id="IPR008874">
    <property type="entry name" value="TraT_complement-R"/>
</dbReference>
<keyword evidence="9" id="KW-1185">Reference proteome</keyword>
<evidence type="ECO:0000256" key="4">
    <source>
        <dbReference type="ARBA" id="ARBA00023139"/>
    </source>
</evidence>
<sequence>MPATPFRHGPRAPVLIAAALLLGGCAATQVAIEKRNLDVQTRMSATIFLDPVPVEEQTVFVQIRNTSDKPELDLAPEVAAAMQAKGYRVVTDPRQAKFYLQANVLAVGKSDPSAIRQVVGGGFGAGVSGGASGIVAASAAAGAFGPTGRAVATGAATGGFGEVVIGSLVKDVYFSIVTDVQIKERLPEGRAATQNSALSNRQGTSGGDTVSYTDRVDMKTYQTRIVSTANKVNLDFEEAVPALRAGLVRALTGLF</sequence>
<accession>A0A437REJ5</accession>
<protein>
    <submittedName>
        <fullName evidence="8">Complement resistance protein TraT</fullName>
    </submittedName>
</protein>
<gene>
    <name evidence="8" type="ORF">EOE66_13705</name>
</gene>
<evidence type="ECO:0000256" key="6">
    <source>
        <dbReference type="PIRNR" id="PIRNR002859"/>
    </source>
</evidence>
<evidence type="ECO:0000313" key="9">
    <source>
        <dbReference type="Proteomes" id="UP000285575"/>
    </source>
</evidence>
<dbReference type="Pfam" id="PF05818">
    <property type="entry name" value="TraT"/>
    <property type="match status" value="1"/>
</dbReference>
<evidence type="ECO:0000256" key="3">
    <source>
        <dbReference type="ARBA" id="ARBA00023136"/>
    </source>
</evidence>
<feature type="compositionally biased region" description="Polar residues" evidence="7">
    <location>
        <begin position="192"/>
        <end position="212"/>
    </location>
</feature>
<keyword evidence="2" id="KW-0732">Signal</keyword>
<reference evidence="8 9" key="1">
    <citation type="submission" date="2019-01" db="EMBL/GenBank/DDBJ databases">
        <authorList>
            <person name="Chen W.-M."/>
        </authorList>
    </citation>
    <scope>NUCLEOTIDE SEQUENCE [LARGE SCALE GENOMIC DNA]</scope>
    <source>
        <strain evidence="8 9">KYPY4</strain>
    </source>
</reference>
<dbReference type="EMBL" id="SACR01000004">
    <property type="protein sequence ID" value="RVU45197.1"/>
    <property type="molecule type" value="Genomic_DNA"/>
</dbReference>
<keyword evidence="4" id="KW-0564">Palmitate</keyword>
<dbReference type="Proteomes" id="UP000285575">
    <property type="component" value="Unassembled WGS sequence"/>
</dbReference>
<organism evidence="8 9">
    <name type="scientific">Rubrivivax rivuli</name>
    <dbReference type="NCBI Taxonomy" id="1862385"/>
    <lineage>
        <taxon>Bacteria</taxon>
        <taxon>Pseudomonadati</taxon>
        <taxon>Pseudomonadota</taxon>
        <taxon>Betaproteobacteria</taxon>
        <taxon>Burkholderiales</taxon>
        <taxon>Sphaerotilaceae</taxon>
        <taxon>Rubrivivax</taxon>
    </lineage>
</organism>
<dbReference type="PIRSF" id="PIRSF002859">
    <property type="entry name" value="Lipo_traT"/>
    <property type="match status" value="1"/>
</dbReference>
<comment type="subcellular location">
    <subcellularLocation>
        <location evidence="1">Cell outer membrane</location>
        <topology evidence="1">Lipid-anchor</topology>
    </subcellularLocation>
</comment>
<dbReference type="AlphaFoldDB" id="A0A437REJ5"/>
<dbReference type="OrthoDB" id="9791439at2"/>
<evidence type="ECO:0000256" key="1">
    <source>
        <dbReference type="ARBA" id="ARBA00004459"/>
    </source>
</evidence>
<evidence type="ECO:0000256" key="2">
    <source>
        <dbReference type="ARBA" id="ARBA00022729"/>
    </source>
</evidence>
<name>A0A437REJ5_9BURK</name>
<evidence type="ECO:0000313" key="8">
    <source>
        <dbReference type="EMBL" id="RVU45197.1"/>
    </source>
</evidence>
<dbReference type="GO" id="GO:0009279">
    <property type="term" value="C:cell outer membrane"/>
    <property type="evidence" value="ECO:0007669"/>
    <property type="project" value="UniProtKB-SubCell"/>
</dbReference>
<keyword evidence="3 6" id="KW-0472">Membrane</keyword>